<protein>
    <submittedName>
        <fullName evidence="1">Helix-turn-helix domain-containing protein</fullName>
    </submittedName>
</protein>
<gene>
    <name evidence="1" type="ORF">DXZ20_01785</name>
</gene>
<dbReference type="RefSeq" id="WP_163696051.1">
    <property type="nucleotide sequence ID" value="NZ_QXHD01000003.1"/>
</dbReference>
<name>A0A6M0RE06_9CYAN</name>
<accession>A0A6M0RE06</accession>
<dbReference type="SUPFAM" id="SSF46689">
    <property type="entry name" value="Homeodomain-like"/>
    <property type="match status" value="1"/>
</dbReference>
<evidence type="ECO:0000313" key="2">
    <source>
        <dbReference type="Proteomes" id="UP000481033"/>
    </source>
</evidence>
<dbReference type="AlphaFoldDB" id="A0A6M0RE06"/>
<comment type="caution">
    <text evidence="1">The sequence shown here is derived from an EMBL/GenBank/DDBJ whole genome shotgun (WGS) entry which is preliminary data.</text>
</comment>
<proteinExistence type="predicted"/>
<dbReference type="Pfam" id="PF13384">
    <property type="entry name" value="HTH_23"/>
    <property type="match status" value="1"/>
</dbReference>
<dbReference type="InterPro" id="IPR009057">
    <property type="entry name" value="Homeodomain-like_sf"/>
</dbReference>
<dbReference type="EMBL" id="QXHD01000003">
    <property type="protein sequence ID" value="NEZ54446.1"/>
    <property type="molecule type" value="Genomic_DNA"/>
</dbReference>
<sequence>MPAALRAILTANEIETLSELRKAGMVPYRVRDRAHIILLNASGWNAPALAEVFNCHEHTIRTTIKHWKTDGLCGLWESKGRGRKPTWQPADLDYLEACVTNDERTYNSRQLSVKLEQDRKVTLSADRIRRLLKKKISLETDPSQPS</sequence>
<organism evidence="1 2">
    <name type="scientific">Adonisia turfae CCMR0081</name>
    <dbReference type="NCBI Taxonomy" id="2292702"/>
    <lineage>
        <taxon>Bacteria</taxon>
        <taxon>Bacillati</taxon>
        <taxon>Cyanobacteriota</taxon>
        <taxon>Adonisia</taxon>
        <taxon>Adonisia turfae</taxon>
    </lineage>
</organism>
<keyword evidence="2" id="KW-1185">Reference proteome</keyword>
<reference evidence="1 2" key="1">
    <citation type="journal article" date="2020" name="Microb. Ecol.">
        <title>Ecogenomics of the Marine Benthic Filamentous Cyanobacterium Adonisia.</title>
        <authorList>
            <person name="Walter J.M."/>
            <person name="Coutinho F.H."/>
            <person name="Leomil L."/>
            <person name="Hargreaves P.I."/>
            <person name="Campeao M.E."/>
            <person name="Vieira V.V."/>
            <person name="Silva B.S."/>
            <person name="Fistarol G.O."/>
            <person name="Salomon P.S."/>
            <person name="Sawabe T."/>
            <person name="Mino S."/>
            <person name="Hosokawa M."/>
            <person name="Miyashita H."/>
            <person name="Maruyama F."/>
            <person name="van Verk M.C."/>
            <person name="Dutilh B.E."/>
            <person name="Thompson C.C."/>
            <person name="Thompson F.L."/>
        </authorList>
    </citation>
    <scope>NUCLEOTIDE SEQUENCE [LARGE SCALE GENOMIC DNA]</scope>
    <source>
        <strain evidence="1 2">CCMR0081</strain>
    </source>
</reference>
<evidence type="ECO:0000313" key="1">
    <source>
        <dbReference type="EMBL" id="NEZ54446.1"/>
    </source>
</evidence>
<dbReference type="Proteomes" id="UP000481033">
    <property type="component" value="Unassembled WGS sequence"/>
</dbReference>